<gene>
    <name evidence="2" type="ORF">XTPLMG728_3223</name>
</gene>
<dbReference type="RefSeq" id="WP_053841856.1">
    <property type="nucleotide sequence ID" value="NZ_CP076250.1"/>
</dbReference>
<name>A0A0K3A567_9XANT</name>
<evidence type="ECO:0000256" key="1">
    <source>
        <dbReference type="SAM" id="MobiDB-lite"/>
    </source>
</evidence>
<organism evidence="2 3">
    <name type="scientific">Xanthomonas graminis pv. poae</name>
    <dbReference type="NCBI Taxonomy" id="227946"/>
    <lineage>
        <taxon>Bacteria</taxon>
        <taxon>Pseudomonadati</taxon>
        <taxon>Pseudomonadota</taxon>
        <taxon>Gammaproteobacteria</taxon>
        <taxon>Lysobacterales</taxon>
        <taxon>Lysobacteraceae</taxon>
        <taxon>Xanthomonas</taxon>
        <taxon>Xanthomonas translucens group</taxon>
        <taxon>Xanthomonas graminis</taxon>
    </lineage>
</organism>
<evidence type="ECO:0000313" key="3">
    <source>
        <dbReference type="Proteomes" id="UP000041247"/>
    </source>
</evidence>
<dbReference type="AlphaFoldDB" id="A0A0K3A567"/>
<protein>
    <submittedName>
        <fullName evidence="2">Uncharacterized protein</fullName>
    </submittedName>
</protein>
<proteinExistence type="predicted"/>
<dbReference type="EMBL" id="CXOK01000117">
    <property type="protein sequence ID" value="CTP92387.1"/>
    <property type="molecule type" value="Genomic_DNA"/>
</dbReference>
<dbReference type="Proteomes" id="UP000041247">
    <property type="component" value="Unassembled WGS sequence"/>
</dbReference>
<sequence>MQSIQLAETRTTRSPRPGPNTRSRQEIAAAISARFDAQRAALASKYADQLQVLDMGRAAVGKLTFNPLHK</sequence>
<accession>A0A0K3A567</accession>
<reference evidence="2 3" key="1">
    <citation type="submission" date="2015-07" db="EMBL/GenBank/DDBJ databases">
        <authorList>
            <person name="Noorani M."/>
        </authorList>
    </citation>
    <scope>NUCLEOTIDE SEQUENCE [LARGE SCALE GENOMIC DNA]</scope>
    <source>
        <strain evidence="2">LMG728</strain>
    </source>
</reference>
<feature type="region of interest" description="Disordered" evidence="1">
    <location>
        <begin position="1"/>
        <end position="23"/>
    </location>
</feature>
<feature type="compositionally biased region" description="Polar residues" evidence="1">
    <location>
        <begin position="1"/>
        <end position="14"/>
    </location>
</feature>
<evidence type="ECO:0000313" key="2">
    <source>
        <dbReference type="EMBL" id="CTP92387.1"/>
    </source>
</evidence>